<dbReference type="PANTHER" id="PTHR13847">
    <property type="entry name" value="SARCOSINE DEHYDROGENASE-RELATED"/>
    <property type="match status" value="1"/>
</dbReference>
<dbReference type="GO" id="GO:0005737">
    <property type="term" value="C:cytoplasm"/>
    <property type="evidence" value="ECO:0007669"/>
    <property type="project" value="TreeGrafter"/>
</dbReference>
<dbReference type="InterPro" id="IPR036188">
    <property type="entry name" value="FAD/NAD-bd_sf"/>
</dbReference>
<dbReference type="Gene3D" id="3.50.50.60">
    <property type="entry name" value="FAD/NAD(P)-binding domain"/>
    <property type="match status" value="1"/>
</dbReference>
<protein>
    <submittedName>
        <fullName evidence="2">FAD-binding oxidoreductase</fullName>
    </submittedName>
</protein>
<reference evidence="2 3" key="1">
    <citation type="submission" date="2019-04" db="EMBL/GenBank/DDBJ databases">
        <title>Cohnella sp. nov., isolated from soil.</title>
        <authorList>
            <person name="Kim W."/>
        </authorList>
    </citation>
    <scope>NUCLEOTIDE SEQUENCE [LARGE SCALE GENOMIC DNA]</scope>
    <source>
        <strain evidence="2 3">CAU 1483</strain>
    </source>
</reference>
<dbReference type="PANTHER" id="PTHR13847:SF201">
    <property type="entry name" value="PUTATIBE OXIDOREDUCTASE"/>
    <property type="match status" value="1"/>
</dbReference>
<dbReference type="Gene3D" id="3.30.9.10">
    <property type="entry name" value="D-Amino Acid Oxidase, subunit A, domain 2"/>
    <property type="match status" value="1"/>
</dbReference>
<name>A0A4U0FDA1_9BACL</name>
<dbReference type="InterPro" id="IPR006076">
    <property type="entry name" value="FAD-dep_OxRdtase"/>
</dbReference>
<gene>
    <name evidence="2" type="ORF">E5161_07520</name>
</gene>
<feature type="domain" description="FAD dependent oxidoreductase" evidence="1">
    <location>
        <begin position="44"/>
        <end position="397"/>
    </location>
</feature>
<evidence type="ECO:0000313" key="2">
    <source>
        <dbReference type="EMBL" id="TJY42688.1"/>
    </source>
</evidence>
<evidence type="ECO:0000259" key="1">
    <source>
        <dbReference type="Pfam" id="PF01266"/>
    </source>
</evidence>
<dbReference type="PRINTS" id="PR00420">
    <property type="entry name" value="RNGMNOXGNASE"/>
</dbReference>
<comment type="caution">
    <text evidence="2">The sequence shown here is derived from an EMBL/GenBank/DDBJ whole genome shotgun (WGS) entry which is preliminary data.</text>
</comment>
<proteinExistence type="predicted"/>
<dbReference type="Pfam" id="PF01266">
    <property type="entry name" value="DAO"/>
    <property type="match status" value="1"/>
</dbReference>
<dbReference type="Proteomes" id="UP000309673">
    <property type="component" value="Unassembled WGS sequence"/>
</dbReference>
<dbReference type="OrthoDB" id="571248at2"/>
<accession>A0A4U0FDA1</accession>
<dbReference type="AlphaFoldDB" id="A0A4U0FDA1"/>
<sequence>MSIRHGITHARQPRKLHDGTLYWPKTMPHIPAYPMLRRREETEVAIVGGGLTGAICAAMLARSGIPCVLIEGKQVASGSTAANTGLIQFCSDIMLSELMGRIGEKNAVMFYHACRKALVTLAQLSSDTGEDTGFYTRSSLYCASCEDDVAKLIREYTMLRKYDFPVSWGIPARVGGKISEVKAGALTTHGDAEINPLRLTHALLAYAVRLGARVYENTGVLEVGRMNGRFTLLCQEGEILARRVVKATGYLPGIVTPSSAGAPILKRSFALATVPGQVPDEWPDHYMMWETARPYFYFRTTPDGRILAGGSDDSLYDPTCDGKLLTNRTNGLLAQLGELFPGHEWQVEDAWCGTFGESSDDLPFLGEHPDQPGIHHALSTGGNGTIYSVIAASLLQDRILGRDNRLSSLLSPGRRTVDASYMPHIPNSPDHSASLFA</sequence>
<evidence type="ECO:0000313" key="3">
    <source>
        <dbReference type="Proteomes" id="UP000309673"/>
    </source>
</evidence>
<dbReference type="SUPFAM" id="SSF51905">
    <property type="entry name" value="FAD/NAD(P)-binding domain"/>
    <property type="match status" value="1"/>
</dbReference>
<dbReference type="EMBL" id="SUPK01000003">
    <property type="protein sequence ID" value="TJY42688.1"/>
    <property type="molecule type" value="Genomic_DNA"/>
</dbReference>
<keyword evidence="3" id="KW-1185">Reference proteome</keyword>
<organism evidence="2 3">
    <name type="scientific">Cohnella pontilimi</name>
    <dbReference type="NCBI Taxonomy" id="2564100"/>
    <lineage>
        <taxon>Bacteria</taxon>
        <taxon>Bacillati</taxon>
        <taxon>Bacillota</taxon>
        <taxon>Bacilli</taxon>
        <taxon>Bacillales</taxon>
        <taxon>Paenibacillaceae</taxon>
        <taxon>Cohnella</taxon>
    </lineage>
</organism>
<dbReference type="RefSeq" id="WP_136777107.1">
    <property type="nucleotide sequence ID" value="NZ_SUPK01000003.1"/>
</dbReference>